<comment type="caution">
    <text evidence="1">The sequence shown here is derived from an EMBL/GenBank/DDBJ whole genome shotgun (WGS) entry which is preliminary data.</text>
</comment>
<protein>
    <submittedName>
        <fullName evidence="1">Uncharacterized protein</fullName>
    </submittedName>
</protein>
<name>A0A813LKQ0_POLGL</name>
<dbReference type="EMBL" id="CAJNNW010036118">
    <property type="protein sequence ID" value="CAE8732143.1"/>
    <property type="molecule type" value="Genomic_DNA"/>
</dbReference>
<organism evidence="1 2">
    <name type="scientific">Polarella glacialis</name>
    <name type="common">Dinoflagellate</name>
    <dbReference type="NCBI Taxonomy" id="89957"/>
    <lineage>
        <taxon>Eukaryota</taxon>
        <taxon>Sar</taxon>
        <taxon>Alveolata</taxon>
        <taxon>Dinophyceae</taxon>
        <taxon>Suessiales</taxon>
        <taxon>Suessiaceae</taxon>
        <taxon>Polarella</taxon>
    </lineage>
</organism>
<evidence type="ECO:0000313" key="1">
    <source>
        <dbReference type="EMBL" id="CAE8732143.1"/>
    </source>
</evidence>
<reference evidence="1" key="1">
    <citation type="submission" date="2021-02" db="EMBL/GenBank/DDBJ databases">
        <authorList>
            <person name="Dougan E. K."/>
            <person name="Rhodes N."/>
            <person name="Thang M."/>
            <person name="Chan C."/>
        </authorList>
    </citation>
    <scope>NUCLEOTIDE SEQUENCE</scope>
</reference>
<proteinExistence type="predicted"/>
<gene>
    <name evidence="1" type="ORF">PGLA2088_LOCUS46271</name>
</gene>
<dbReference type="Proteomes" id="UP000626109">
    <property type="component" value="Unassembled WGS sequence"/>
</dbReference>
<dbReference type="AlphaFoldDB" id="A0A813LKQ0"/>
<evidence type="ECO:0000313" key="2">
    <source>
        <dbReference type="Proteomes" id="UP000626109"/>
    </source>
</evidence>
<sequence length="187" mass="20425">MDDQDVPTFGTLSMSDTAFSGQYRSNGAEASATVGVSHSPVEDELSFAASVDKVQEATEQLAEFLVKFSALEQHAILEPFLSGNVGSPGFGLRDELSCDEAHLDEARSFFSHYLDVFSDCERDLILEKWRPAFDTASIPSQTESLTPSVTPTGSITPTAVTPREFLSARREVNDMYHSHSPTGEIRT</sequence>
<accession>A0A813LKQ0</accession>